<evidence type="ECO:0000256" key="1">
    <source>
        <dbReference type="ARBA" id="ARBA00022603"/>
    </source>
</evidence>
<keyword evidence="3" id="KW-0680">Restriction system</keyword>
<dbReference type="GO" id="GO:0009307">
    <property type="term" value="P:DNA restriction-modification system"/>
    <property type="evidence" value="ECO:0007669"/>
    <property type="project" value="UniProtKB-KW"/>
</dbReference>
<evidence type="ECO:0000313" key="4">
    <source>
        <dbReference type="EMBL" id="GBF80094.1"/>
    </source>
</evidence>
<dbReference type="GO" id="GO:0032259">
    <property type="term" value="P:methylation"/>
    <property type="evidence" value="ECO:0007669"/>
    <property type="project" value="UniProtKB-KW"/>
</dbReference>
<evidence type="ECO:0000256" key="2">
    <source>
        <dbReference type="ARBA" id="ARBA00022679"/>
    </source>
</evidence>
<dbReference type="GO" id="GO:0008168">
    <property type="term" value="F:methyltransferase activity"/>
    <property type="evidence" value="ECO:0007669"/>
    <property type="project" value="UniProtKB-KW"/>
</dbReference>
<protein>
    <submittedName>
        <fullName evidence="4">DNA (Cytosine-5-)-methyltransferase</fullName>
    </submittedName>
</protein>
<keyword evidence="5" id="KW-1185">Reference proteome</keyword>
<dbReference type="RefSeq" id="WP_227873666.1">
    <property type="nucleotide sequence ID" value="NZ_BDQK01000006.1"/>
</dbReference>
<dbReference type="Pfam" id="PF00145">
    <property type="entry name" value="DNA_methylase"/>
    <property type="match status" value="1"/>
</dbReference>
<keyword evidence="1 4" id="KW-0489">Methyltransferase</keyword>
<evidence type="ECO:0000313" key="5">
    <source>
        <dbReference type="Proteomes" id="UP000287247"/>
    </source>
</evidence>
<proteinExistence type="predicted"/>
<dbReference type="Proteomes" id="UP000287247">
    <property type="component" value="Unassembled WGS sequence"/>
</dbReference>
<evidence type="ECO:0000256" key="3">
    <source>
        <dbReference type="ARBA" id="ARBA00022747"/>
    </source>
</evidence>
<dbReference type="SUPFAM" id="SSF53335">
    <property type="entry name" value="S-adenosyl-L-methionine-dependent methyltransferases"/>
    <property type="match status" value="1"/>
</dbReference>
<organism evidence="4 5">
    <name type="scientific">Aphanothece sacrum FPU1</name>
    <dbReference type="NCBI Taxonomy" id="1920663"/>
    <lineage>
        <taxon>Bacteria</taxon>
        <taxon>Bacillati</taxon>
        <taxon>Cyanobacteriota</taxon>
        <taxon>Cyanophyceae</taxon>
        <taxon>Oscillatoriophycideae</taxon>
        <taxon>Chroococcales</taxon>
        <taxon>Aphanothecaceae</taxon>
        <taxon>Aphanothece</taxon>
    </lineage>
</organism>
<name>A0A401IFV5_APHSA</name>
<gene>
    <name evidence="4" type="ORF">AsFPU1_1495</name>
</gene>
<dbReference type="EMBL" id="BDQK01000006">
    <property type="protein sequence ID" value="GBF80094.1"/>
    <property type="molecule type" value="Genomic_DNA"/>
</dbReference>
<keyword evidence="2 4" id="KW-0808">Transferase</keyword>
<sequence>MGGTQSRYLFHIPPLIFLGIRPPVVILENVKHLIHHQQGKTLETIIYALEDLGYLVDYKLLNAKDWLSQHLGIKCIISYNTLYGGLRRALKLISFSSKS</sequence>
<accession>A0A401IFV5</accession>
<dbReference type="Gene3D" id="3.40.50.150">
    <property type="entry name" value="Vaccinia Virus protein VP39"/>
    <property type="match status" value="1"/>
</dbReference>
<dbReference type="InterPro" id="IPR029063">
    <property type="entry name" value="SAM-dependent_MTases_sf"/>
</dbReference>
<dbReference type="AlphaFoldDB" id="A0A401IFV5"/>
<dbReference type="InterPro" id="IPR001525">
    <property type="entry name" value="C5_MeTfrase"/>
</dbReference>
<comment type="caution">
    <text evidence="4">The sequence shown here is derived from an EMBL/GenBank/DDBJ whole genome shotgun (WGS) entry which is preliminary data.</text>
</comment>
<reference evidence="5" key="1">
    <citation type="submission" date="2017-05" db="EMBL/GenBank/DDBJ databases">
        <title>Physiological properties and genetic analysis related to exopolysaccharide production of fresh-water unicellular cyanobacterium Aphanothece sacrum, Suizenji Nori, that has been cultured as a food source in Japan.</title>
        <authorList>
            <person name="Kanesaki Y."/>
            <person name="Yoshikawa S."/>
            <person name="Ohki K."/>
        </authorList>
    </citation>
    <scope>NUCLEOTIDE SEQUENCE [LARGE SCALE GENOMIC DNA]</scope>
    <source>
        <strain evidence="5">FPU1</strain>
    </source>
</reference>